<evidence type="ECO:0000259" key="2">
    <source>
        <dbReference type="PROSITE" id="PS51752"/>
    </source>
</evidence>
<sequence>MAKKLSRAAVLLLVAAPLFKYLCAVLVGIQVGRALERCPESARFSLGETLHYVTKELWDGNVLGGRRGGGTHSCFTVSGAESSSSEERPYAALASADGVRAPRTNSDANVTQTTTYTYYNHTSPRGVISVGPWGGSGGQPFYMRGASAPRLRSVVLYHSGAIHSLAYEYTLAGDYDYEGPPRRRRVAGPWGLPHSYGSRGVRAEIDLRSGEHVTAVEGTTGHFADVPGVVVTSLTFRTSAGRTYGPYGSVGAGSHRFSVPAADGARIVGFWGRSGWLLDAVGVYMKPPPCSSSDTAAYEKHASRRQRRN</sequence>
<dbReference type="OMA" id="KELWDGN"/>
<reference evidence="5" key="1">
    <citation type="journal article" date="2009" name="Science">
        <title>The B73 maize genome: complexity, diversity, and dynamics.</title>
        <authorList>
            <person name="Schnable P.S."/>
            <person name="Ware D."/>
            <person name="Fulton R.S."/>
            <person name="Stein J.C."/>
            <person name="Wei F."/>
            <person name="Pasternak S."/>
            <person name="Liang C."/>
            <person name="Zhang J."/>
            <person name="Fulton L."/>
            <person name="Graves T.A."/>
            <person name="Minx P."/>
            <person name="Reily A.D."/>
            <person name="Courtney L."/>
            <person name="Kruchowski S.S."/>
            <person name="Tomlinson C."/>
            <person name="Strong C."/>
            <person name="Delehaunty K."/>
            <person name="Fronick C."/>
            <person name="Courtney B."/>
            <person name="Rock S.M."/>
            <person name="Belter E."/>
            <person name="Du F."/>
            <person name="Kim K."/>
            <person name="Abbott R.M."/>
            <person name="Cotton M."/>
            <person name="Levy A."/>
            <person name="Marchetto P."/>
            <person name="Ochoa K."/>
            <person name="Jackson S.M."/>
            <person name="Gillam B."/>
            <person name="Chen W."/>
            <person name="Yan L."/>
            <person name="Higginbotham J."/>
            <person name="Cardenas M."/>
            <person name="Waligorski J."/>
            <person name="Applebaum E."/>
            <person name="Phelps L."/>
            <person name="Falcone J."/>
            <person name="Kanchi K."/>
            <person name="Thane T."/>
            <person name="Scimone A."/>
            <person name="Thane N."/>
            <person name="Henke J."/>
            <person name="Wang T."/>
            <person name="Ruppert J."/>
            <person name="Shah N."/>
            <person name="Rotter K."/>
            <person name="Hodges J."/>
            <person name="Ingenthron E."/>
            <person name="Cordes M."/>
            <person name="Kohlberg S."/>
            <person name="Sgro J."/>
            <person name="Delgado B."/>
            <person name="Mead K."/>
            <person name="Chinwalla A."/>
            <person name="Leonard S."/>
            <person name="Crouse K."/>
            <person name="Collura K."/>
            <person name="Kudrna D."/>
            <person name="Currie J."/>
            <person name="He R."/>
            <person name="Angelova A."/>
            <person name="Rajasekar S."/>
            <person name="Mueller T."/>
            <person name="Lomeli R."/>
            <person name="Scara G."/>
            <person name="Ko A."/>
            <person name="Delaney K."/>
            <person name="Wissotski M."/>
            <person name="Lopez G."/>
            <person name="Campos D."/>
            <person name="Braidotti M."/>
            <person name="Ashley E."/>
            <person name="Golser W."/>
            <person name="Kim H."/>
            <person name="Lee S."/>
            <person name="Lin J."/>
            <person name="Dujmic Z."/>
            <person name="Kim W."/>
            <person name="Talag J."/>
            <person name="Zuccolo A."/>
            <person name="Fan C."/>
            <person name="Sebastian A."/>
            <person name="Kramer M."/>
            <person name="Spiegel L."/>
            <person name="Nascimento L."/>
            <person name="Zutavern T."/>
            <person name="Miller B."/>
            <person name="Ambroise C."/>
            <person name="Muller S."/>
            <person name="Spooner W."/>
            <person name="Narechania A."/>
            <person name="Ren L."/>
            <person name="Wei S."/>
            <person name="Kumari S."/>
            <person name="Faga B."/>
            <person name="Levy M.J."/>
            <person name="McMahan L."/>
            <person name="Van Buren P."/>
            <person name="Vaughn M.W."/>
            <person name="Ying K."/>
            <person name="Yeh C.-T."/>
            <person name="Emrich S.J."/>
            <person name="Jia Y."/>
            <person name="Kalyanaraman A."/>
            <person name="Hsia A.-P."/>
            <person name="Barbazuk W.B."/>
            <person name="Baucom R.S."/>
            <person name="Brutnell T.P."/>
            <person name="Carpita N.C."/>
            <person name="Chaparro C."/>
            <person name="Chia J.-M."/>
            <person name="Deragon J.-M."/>
            <person name="Estill J.C."/>
            <person name="Fu Y."/>
            <person name="Jeddeloh J.A."/>
            <person name="Han Y."/>
            <person name="Lee H."/>
            <person name="Li P."/>
            <person name="Lisch D.R."/>
            <person name="Liu S."/>
            <person name="Liu Z."/>
            <person name="Nagel D.H."/>
            <person name="McCann M.C."/>
            <person name="SanMiguel P."/>
            <person name="Myers A.M."/>
            <person name="Nettleton D."/>
            <person name="Nguyen J."/>
            <person name="Penning B.W."/>
            <person name="Ponnala L."/>
            <person name="Schneider K.L."/>
            <person name="Schwartz D.C."/>
            <person name="Sharma A."/>
            <person name="Soderlund C."/>
            <person name="Springer N.M."/>
            <person name="Sun Q."/>
            <person name="Wang H."/>
            <person name="Waterman M."/>
            <person name="Westerman R."/>
            <person name="Wolfgruber T.K."/>
            <person name="Yang L."/>
            <person name="Yu Y."/>
            <person name="Zhang L."/>
            <person name="Zhou S."/>
            <person name="Zhu Q."/>
            <person name="Bennetzen J.L."/>
            <person name="Dawe R.K."/>
            <person name="Jiang J."/>
            <person name="Jiang N."/>
            <person name="Presting G.G."/>
            <person name="Wessler S.R."/>
            <person name="Aluru S."/>
            <person name="Martienssen R.A."/>
            <person name="Clifton S.W."/>
            <person name="McCombie W.R."/>
            <person name="Wing R.A."/>
            <person name="Wilson R.K."/>
        </authorList>
    </citation>
    <scope>NUCLEOTIDE SEQUENCE [LARGE SCALE GENOMIC DNA]</scope>
    <source>
        <strain evidence="5">cv. B73</strain>
    </source>
</reference>
<dbReference type="EMBL" id="CM000780">
    <property type="protein sequence ID" value="AQK57102.1"/>
    <property type="molecule type" value="Genomic_DNA"/>
</dbReference>
<dbReference type="EnsemblPlants" id="Zm00001eb195670_T001">
    <property type="protein sequence ID" value="Zm00001eb195670_P001"/>
    <property type="gene ID" value="Zm00001eb195670"/>
</dbReference>
<dbReference type="Gramene" id="Zm00001eb195670_T001">
    <property type="protein sequence ID" value="Zm00001eb195670_P001"/>
    <property type="gene ID" value="Zm00001eb195670"/>
</dbReference>
<evidence type="ECO:0000313" key="3">
    <source>
        <dbReference type="EMBL" id="AQK57102.1"/>
    </source>
</evidence>
<dbReference type="OrthoDB" id="630385at2759"/>
<dbReference type="Gene3D" id="2.100.10.30">
    <property type="entry name" value="Jacalin-like lectin domain"/>
    <property type="match status" value="1"/>
</dbReference>
<keyword evidence="5" id="KW-1185">Reference proteome</keyword>
<evidence type="ECO:0000313" key="5">
    <source>
        <dbReference type="Proteomes" id="UP000007305"/>
    </source>
</evidence>
<dbReference type="SMR" id="A0A1D6QGT7"/>
<protein>
    <recommendedName>
        <fullName evidence="2">Jacalin-type lectin domain-containing protein</fullName>
    </recommendedName>
</protein>
<dbReference type="Pfam" id="PF01419">
    <property type="entry name" value="Jacalin"/>
    <property type="match status" value="1"/>
</dbReference>
<gene>
    <name evidence="4" type="primary">LOC100502360</name>
    <name evidence="3" type="ORF">ZEAMMB73_Zm00001d052382</name>
</gene>
<dbReference type="InterPro" id="IPR033734">
    <property type="entry name" value="Jacalin-like_lectin_dom_plant"/>
</dbReference>
<evidence type="ECO:0000313" key="4">
    <source>
        <dbReference type="EnsemblPlants" id="Zm00001eb195670_P001"/>
    </source>
</evidence>
<accession>A0A1D6QGT7</accession>
<dbReference type="SMART" id="SM00915">
    <property type="entry name" value="Jacalin"/>
    <property type="match status" value="1"/>
</dbReference>
<dbReference type="InterPro" id="IPR001229">
    <property type="entry name" value="Jacalin-like_lectin_dom"/>
</dbReference>
<reference evidence="3" key="2">
    <citation type="submission" date="2015-12" db="EMBL/GenBank/DDBJ databases">
        <title>Update maize B73 reference genome by single molecule sequencing technologies.</title>
        <authorList>
            <consortium name="Maize Genome Sequencing Project"/>
            <person name="Ware D."/>
        </authorList>
    </citation>
    <scope>NUCLEOTIDE SEQUENCE</scope>
    <source>
        <tissue evidence="3">Seedling</tissue>
    </source>
</reference>
<evidence type="ECO:0000256" key="1">
    <source>
        <dbReference type="ARBA" id="ARBA00022734"/>
    </source>
</evidence>
<dbReference type="PROSITE" id="PS51752">
    <property type="entry name" value="JACALIN_LECTIN"/>
    <property type="match status" value="1"/>
</dbReference>
<dbReference type="AlphaFoldDB" id="A0A1D6QGT7"/>
<dbReference type="ExpressionAtlas" id="A0A1D6QGT7">
    <property type="expression patterns" value="baseline"/>
</dbReference>
<dbReference type="InterPro" id="IPR036404">
    <property type="entry name" value="Jacalin-like_lectin_dom_sf"/>
</dbReference>
<reference evidence="4" key="3">
    <citation type="submission" date="2019-07" db="EMBL/GenBank/DDBJ databases">
        <authorList>
            <person name="Seetharam A."/>
            <person name="Woodhouse M."/>
            <person name="Cannon E."/>
        </authorList>
    </citation>
    <scope>NUCLEOTIDE SEQUENCE [LARGE SCALE GENOMIC DNA]</scope>
    <source>
        <strain evidence="4">cv. B73</strain>
    </source>
</reference>
<keyword evidence="1" id="KW-0430">Lectin</keyword>
<proteinExistence type="predicted"/>
<dbReference type="CDD" id="cd09612">
    <property type="entry name" value="Jacalin"/>
    <property type="match status" value="1"/>
</dbReference>
<dbReference type="PANTHER" id="PTHR46506">
    <property type="entry name" value="OS05G0143600 PROTEIN"/>
    <property type="match status" value="1"/>
</dbReference>
<dbReference type="GeneID" id="100502360"/>
<dbReference type="GO" id="GO:0030246">
    <property type="term" value="F:carbohydrate binding"/>
    <property type="evidence" value="ECO:0007669"/>
    <property type="project" value="UniProtKB-KW"/>
</dbReference>
<feature type="domain" description="Jacalin-type lectin" evidence="2">
    <location>
        <begin position="127"/>
        <end position="287"/>
    </location>
</feature>
<dbReference type="FunCoup" id="A0A1D6QGT7">
    <property type="interactions" value="8"/>
</dbReference>
<dbReference type="Proteomes" id="UP000007305">
    <property type="component" value="Chromosome 4"/>
</dbReference>
<name>A0A1D6QGT7_MAIZE</name>
<organism evidence="3">
    <name type="scientific">Zea mays</name>
    <name type="common">Maize</name>
    <dbReference type="NCBI Taxonomy" id="4577"/>
    <lineage>
        <taxon>Eukaryota</taxon>
        <taxon>Viridiplantae</taxon>
        <taxon>Streptophyta</taxon>
        <taxon>Embryophyta</taxon>
        <taxon>Tracheophyta</taxon>
        <taxon>Spermatophyta</taxon>
        <taxon>Magnoliopsida</taxon>
        <taxon>Liliopsida</taxon>
        <taxon>Poales</taxon>
        <taxon>Poaceae</taxon>
        <taxon>PACMAD clade</taxon>
        <taxon>Panicoideae</taxon>
        <taxon>Andropogonodae</taxon>
        <taxon>Andropogoneae</taxon>
        <taxon>Tripsacinae</taxon>
        <taxon>Zea</taxon>
    </lineage>
</organism>
<dbReference type="SUPFAM" id="SSF51101">
    <property type="entry name" value="Mannose-binding lectins"/>
    <property type="match status" value="1"/>
</dbReference>
<dbReference type="RefSeq" id="NP_001352473.1">
    <property type="nucleotide sequence ID" value="NM_001365544.1"/>
</dbReference>
<reference evidence="4" key="4">
    <citation type="submission" date="2021-05" db="UniProtKB">
        <authorList>
            <consortium name="EnsemblPlants"/>
        </authorList>
    </citation>
    <scope>IDENTIFICATION</scope>
    <source>
        <strain evidence="4">cv. B73</strain>
    </source>
</reference>